<feature type="compositionally biased region" description="Polar residues" evidence="1">
    <location>
        <begin position="64"/>
        <end position="88"/>
    </location>
</feature>
<protein>
    <recommendedName>
        <fullName evidence="2">Terminase large subunit GpA endonuclease domain-containing protein</fullName>
    </recommendedName>
</protein>
<organism evidence="3 4">
    <name type="scientific">Yanghanlia caeni</name>
    <dbReference type="NCBI Taxonomy" id="3064283"/>
    <lineage>
        <taxon>Bacteria</taxon>
        <taxon>Pseudomonadati</taxon>
        <taxon>Pseudomonadota</taxon>
        <taxon>Betaproteobacteria</taxon>
        <taxon>Burkholderiales</taxon>
        <taxon>Alcaligenaceae</taxon>
        <taxon>Yanghanlia</taxon>
    </lineage>
</organism>
<sequence>MNKVDTQTLLTQNAYAKHRGCSHAAVAKAIKAGRLARCLHRDDKGRVRIDAAVADKEWAANTNEMKRTNGSAKESESLVHTSVTTTESLPVGSHSPAPSAESRTAGDEERFKTEMLARGEWRATAESQNGTIGFHLNGLYSPLGWKSWEDCVQEFLATKDGQGGHDPAKLKVWVNTVLAETWEEKAEGVDADSLKARVEPYVAEVPAGVRLLTAAVDVQGDRLEAVVKGWGAGEESWLIAYSQFHGDPGADEVWNELDEFLLGSFEHESGGTLKIDTTLIDSGGHHTDNVYKFCKPRQNRRVFPLKGMQQPGRPIVGNPTQNNSYRAKLFIVGVDAAKDTVVSRMRLKVPGPGYMHLPDWVEDEYIAQLTSEKAIRKYVRGRGAVREWIKTRERIEAFDLEVYALAALRTRGANYLRKALQAPVAVEKSITGHPTAAPEPPAEAKQEPTHHHPRKQKVDQPRPVAKKSSWGRAGIRPRPWGR</sequence>
<evidence type="ECO:0000256" key="1">
    <source>
        <dbReference type="SAM" id="MobiDB-lite"/>
    </source>
</evidence>
<comment type="caution">
    <text evidence="3">The sequence shown here is derived from an EMBL/GenBank/DDBJ whole genome shotgun (WGS) entry which is preliminary data.</text>
</comment>
<proteinExistence type="predicted"/>
<name>A0ABU1D9F0_9BURK</name>
<keyword evidence="4" id="KW-1185">Reference proteome</keyword>
<feature type="region of interest" description="Disordered" evidence="1">
    <location>
        <begin position="430"/>
        <end position="482"/>
    </location>
</feature>
<dbReference type="Proteomes" id="UP001232156">
    <property type="component" value="Unassembled WGS sequence"/>
</dbReference>
<dbReference type="RefSeq" id="WP_347287584.1">
    <property type="nucleotide sequence ID" value="NZ_JAUZQE010000047.1"/>
</dbReference>
<evidence type="ECO:0000259" key="2">
    <source>
        <dbReference type="Pfam" id="PF20454"/>
    </source>
</evidence>
<accession>A0ABU1D9F0</accession>
<feature type="region of interest" description="Disordered" evidence="1">
    <location>
        <begin position="64"/>
        <end position="109"/>
    </location>
</feature>
<evidence type="ECO:0000313" key="3">
    <source>
        <dbReference type="EMBL" id="MDR4127002.1"/>
    </source>
</evidence>
<feature type="compositionally biased region" description="Basic and acidic residues" evidence="1">
    <location>
        <begin position="442"/>
        <end position="460"/>
    </location>
</feature>
<dbReference type="Pfam" id="PF20454">
    <property type="entry name" value="GpA_nuclease"/>
    <property type="match status" value="1"/>
</dbReference>
<reference evidence="3 4" key="1">
    <citation type="submission" date="2023-08" db="EMBL/GenBank/DDBJ databases">
        <title>Alcaligenaceae gen. nov., a novel taxon isolated from the sludge of Yixing Pesticide Factory.</title>
        <authorList>
            <person name="Ruan L."/>
        </authorList>
    </citation>
    <scope>NUCLEOTIDE SEQUENCE [LARGE SCALE GENOMIC DNA]</scope>
    <source>
        <strain evidence="3 4">LG-2</strain>
    </source>
</reference>
<evidence type="ECO:0000313" key="4">
    <source>
        <dbReference type="Proteomes" id="UP001232156"/>
    </source>
</evidence>
<feature type="domain" description="Terminase large subunit GpA endonuclease" evidence="2">
    <location>
        <begin position="132"/>
        <end position="414"/>
    </location>
</feature>
<dbReference type="EMBL" id="JAUZQE010000047">
    <property type="protein sequence ID" value="MDR4127002.1"/>
    <property type="molecule type" value="Genomic_DNA"/>
</dbReference>
<gene>
    <name evidence="3" type="ORF">Q8947_13550</name>
</gene>
<dbReference type="InterPro" id="IPR046454">
    <property type="entry name" value="GpA_endonuclease"/>
</dbReference>